<feature type="domain" description="EamA" evidence="7">
    <location>
        <begin position="30"/>
        <end position="170"/>
    </location>
</feature>
<evidence type="ECO:0000259" key="7">
    <source>
        <dbReference type="Pfam" id="PF00892"/>
    </source>
</evidence>
<dbReference type="SUPFAM" id="SSF103481">
    <property type="entry name" value="Multidrug resistance efflux transporter EmrE"/>
    <property type="match status" value="2"/>
</dbReference>
<dbReference type="AlphaFoldDB" id="A0A1I7GXX0"/>
<feature type="transmembrane region" description="Helical" evidence="6">
    <location>
        <begin position="213"/>
        <end position="233"/>
    </location>
</feature>
<dbReference type="OrthoDB" id="9810818at2"/>
<keyword evidence="3 6" id="KW-0812">Transmembrane</keyword>
<feature type="transmembrane region" description="Helical" evidence="6">
    <location>
        <begin position="276"/>
        <end position="294"/>
    </location>
</feature>
<reference evidence="9" key="1">
    <citation type="submission" date="2016-10" db="EMBL/GenBank/DDBJ databases">
        <authorList>
            <person name="Varghese N."/>
        </authorList>
    </citation>
    <scope>NUCLEOTIDE SEQUENCE [LARGE SCALE GENOMIC DNA]</scope>
    <source>
        <strain evidence="9">DSM 17980</strain>
    </source>
</reference>
<evidence type="ECO:0000256" key="3">
    <source>
        <dbReference type="ARBA" id="ARBA00022692"/>
    </source>
</evidence>
<organism evidence="8 9">
    <name type="scientific">Alicyclobacillus macrosporangiidus</name>
    <dbReference type="NCBI Taxonomy" id="392015"/>
    <lineage>
        <taxon>Bacteria</taxon>
        <taxon>Bacillati</taxon>
        <taxon>Bacillota</taxon>
        <taxon>Bacilli</taxon>
        <taxon>Bacillales</taxon>
        <taxon>Alicyclobacillaceae</taxon>
        <taxon>Alicyclobacillus</taxon>
    </lineage>
</organism>
<evidence type="ECO:0000256" key="6">
    <source>
        <dbReference type="SAM" id="Phobius"/>
    </source>
</evidence>
<dbReference type="PANTHER" id="PTHR32322">
    <property type="entry name" value="INNER MEMBRANE TRANSPORTER"/>
    <property type="match status" value="1"/>
</dbReference>
<keyword evidence="4 6" id="KW-1133">Transmembrane helix</keyword>
<proteinExistence type="inferred from homology"/>
<dbReference type="Pfam" id="PF00892">
    <property type="entry name" value="EamA"/>
    <property type="match status" value="2"/>
</dbReference>
<evidence type="ECO:0000256" key="4">
    <source>
        <dbReference type="ARBA" id="ARBA00022989"/>
    </source>
</evidence>
<comment type="similarity">
    <text evidence="2">Belongs to the EamA transporter family.</text>
</comment>
<evidence type="ECO:0000313" key="8">
    <source>
        <dbReference type="EMBL" id="SFU53304.1"/>
    </source>
</evidence>
<feature type="transmembrane region" description="Helical" evidence="6">
    <location>
        <begin position="125"/>
        <end position="145"/>
    </location>
</feature>
<comment type="subcellular location">
    <subcellularLocation>
        <location evidence="1">Endomembrane system</location>
        <topology evidence="1">Multi-pass membrane protein</topology>
    </subcellularLocation>
</comment>
<protein>
    <submittedName>
        <fullName evidence="8">Permease of the drug/metabolite transporter (DMT) superfamily</fullName>
    </submittedName>
</protein>
<dbReference type="PANTHER" id="PTHR32322:SF2">
    <property type="entry name" value="EAMA DOMAIN-CONTAINING PROTEIN"/>
    <property type="match status" value="1"/>
</dbReference>
<evidence type="ECO:0000256" key="1">
    <source>
        <dbReference type="ARBA" id="ARBA00004127"/>
    </source>
</evidence>
<dbReference type="InterPro" id="IPR050638">
    <property type="entry name" value="AA-Vitamin_Transporters"/>
</dbReference>
<evidence type="ECO:0000256" key="5">
    <source>
        <dbReference type="ARBA" id="ARBA00023136"/>
    </source>
</evidence>
<keyword evidence="5 6" id="KW-0472">Membrane</keyword>
<feature type="transmembrane region" description="Helical" evidence="6">
    <location>
        <begin position="239"/>
        <end position="264"/>
    </location>
</feature>
<dbReference type="InterPro" id="IPR037185">
    <property type="entry name" value="EmrE-like"/>
</dbReference>
<sequence>MRDTGQTIGQTTAALPTSAPAKGIRGRRTSGIARVLIAATLWGVSGTAAQQLFQSEGFTPGWLVTVRMGVSGVILLLLSLAAGGTRRVFSIWTDPRGRWQIVVFALFGLASVQYTYFAAIQAGNAATATFLQYLGPVLVVLYGALRQRRPPNRRESLATLLAVFGTFLLVTGGSTARLSVSPAAAIWGFLSAVTLAIYTIYPGPLMARWGPATVIGWGMTIGSLACAIGRTPWDLDGQIWSVWAGVLVAFVVIGGTLVAFYLYLTSQRYISPAETSLLACAEPLSAALAAVVWLHTPLSLGEIAGGLCIVATVAVLARGNRSAGGGR</sequence>
<dbReference type="Proteomes" id="UP000183508">
    <property type="component" value="Unassembled WGS sequence"/>
</dbReference>
<dbReference type="InterPro" id="IPR000620">
    <property type="entry name" value="EamA_dom"/>
</dbReference>
<feature type="transmembrane region" description="Helical" evidence="6">
    <location>
        <begin position="157"/>
        <end position="178"/>
    </location>
</feature>
<feature type="transmembrane region" description="Helical" evidence="6">
    <location>
        <begin position="32"/>
        <end position="53"/>
    </location>
</feature>
<dbReference type="EMBL" id="FPBV01000003">
    <property type="protein sequence ID" value="SFU53304.1"/>
    <property type="molecule type" value="Genomic_DNA"/>
</dbReference>
<name>A0A1I7GXX0_9BACL</name>
<evidence type="ECO:0000313" key="9">
    <source>
        <dbReference type="Proteomes" id="UP000183508"/>
    </source>
</evidence>
<dbReference type="eggNOG" id="COG0697">
    <property type="taxonomic scope" value="Bacteria"/>
</dbReference>
<keyword evidence="9" id="KW-1185">Reference proteome</keyword>
<feature type="transmembrane region" description="Helical" evidence="6">
    <location>
        <begin position="184"/>
        <end position="201"/>
    </location>
</feature>
<feature type="transmembrane region" description="Helical" evidence="6">
    <location>
        <begin position="101"/>
        <end position="119"/>
    </location>
</feature>
<feature type="transmembrane region" description="Helical" evidence="6">
    <location>
        <begin position="59"/>
        <end position="80"/>
    </location>
</feature>
<feature type="transmembrane region" description="Helical" evidence="6">
    <location>
        <begin position="300"/>
        <end position="317"/>
    </location>
</feature>
<evidence type="ECO:0000256" key="2">
    <source>
        <dbReference type="ARBA" id="ARBA00007362"/>
    </source>
</evidence>
<accession>A0A1I7GXX0</accession>
<dbReference type="GO" id="GO:0016020">
    <property type="term" value="C:membrane"/>
    <property type="evidence" value="ECO:0007669"/>
    <property type="project" value="UniProtKB-SubCell"/>
</dbReference>
<gene>
    <name evidence="8" type="ORF">SAMN05421543_103124</name>
</gene>
<dbReference type="STRING" id="392015.SAMN05421543_103124"/>
<feature type="domain" description="EamA" evidence="7">
    <location>
        <begin position="184"/>
        <end position="316"/>
    </location>
</feature>
<dbReference type="RefSeq" id="WP_083430167.1">
    <property type="nucleotide sequence ID" value="NZ_FPBV01000003.1"/>
</dbReference>